<dbReference type="Pfam" id="PF04565">
    <property type="entry name" value="RNA_pol_Rpb2_3"/>
    <property type="match status" value="1"/>
</dbReference>
<evidence type="ECO:0000259" key="13">
    <source>
        <dbReference type="Pfam" id="PF04565"/>
    </source>
</evidence>
<dbReference type="InterPro" id="IPR007645">
    <property type="entry name" value="RNA_pol_Rpb2_3"/>
</dbReference>
<dbReference type="EMBL" id="MN065498">
    <property type="protein sequence ID" value="QEI59558.1"/>
    <property type="molecule type" value="Genomic_DNA"/>
</dbReference>
<evidence type="ECO:0000256" key="3">
    <source>
        <dbReference type="ARBA" id="ARBA00022679"/>
    </source>
</evidence>
<evidence type="ECO:0000256" key="6">
    <source>
        <dbReference type="ARBA" id="ARBA00048552"/>
    </source>
</evidence>
<dbReference type="InterPro" id="IPR010243">
    <property type="entry name" value="RNA_pol_bsu_bac"/>
</dbReference>
<dbReference type="GO" id="GO:0003677">
    <property type="term" value="F:DNA binding"/>
    <property type="evidence" value="ECO:0007669"/>
    <property type="project" value="UniProtKB-UniRule"/>
</dbReference>
<keyword evidence="3 7" id="KW-0808">Transferase</keyword>
<name>A0A5C0F425_NITAL</name>
<feature type="domain" description="DNA-directed RNA polymerase beta subunit external 1" evidence="14">
    <location>
        <begin position="613"/>
        <end position="679"/>
    </location>
</feature>
<geneLocation type="plastid" evidence="15"/>
<keyword evidence="15" id="KW-0934">Plastid</keyword>
<dbReference type="Pfam" id="PF04561">
    <property type="entry name" value="RNA_pol_Rpb2_2"/>
    <property type="match status" value="1"/>
</dbReference>
<dbReference type="NCBIfam" id="NF001616">
    <property type="entry name" value="PRK00405.1"/>
    <property type="match status" value="1"/>
</dbReference>
<comment type="catalytic activity">
    <reaction evidence="6 7 9">
        <text>RNA(n) + a ribonucleoside 5'-triphosphate = RNA(n+1) + diphosphate</text>
        <dbReference type="Rhea" id="RHEA:21248"/>
        <dbReference type="Rhea" id="RHEA-COMP:14527"/>
        <dbReference type="Rhea" id="RHEA-COMP:17342"/>
        <dbReference type="ChEBI" id="CHEBI:33019"/>
        <dbReference type="ChEBI" id="CHEBI:61557"/>
        <dbReference type="ChEBI" id="CHEBI:140395"/>
        <dbReference type="EC" id="2.7.7.6"/>
    </reaction>
</comment>
<comment type="function">
    <text evidence="7 9">DNA-dependent RNA polymerase catalyzes the transcription of DNA into RNA using the four ribonucleoside triphosphates as substrates.</text>
</comment>
<comment type="subunit">
    <text evidence="7">The RNAP catalytic core consists of 2 alpha, 1 beta, 1 beta' and 1 omega subunit. When a sigma factor is associated with the core the holoenzyme is formed, which can initiate transcription.</text>
</comment>
<accession>A0A5C0F425</accession>
<evidence type="ECO:0000313" key="15">
    <source>
        <dbReference type="EMBL" id="QEI59558.1"/>
    </source>
</evidence>
<feature type="domain" description="RNA polymerase Rpb2" evidence="12">
    <location>
        <begin position="343"/>
        <end position="480"/>
    </location>
</feature>
<evidence type="ECO:0000259" key="14">
    <source>
        <dbReference type="Pfam" id="PF10385"/>
    </source>
</evidence>
<dbReference type="Gene3D" id="2.40.50.100">
    <property type="match status" value="1"/>
</dbReference>
<dbReference type="InterPro" id="IPR015712">
    <property type="entry name" value="DNA-dir_RNA_pol_su2"/>
</dbReference>
<sequence length="1234" mass="142799">MYKNFDYLNTFPNFLTLQKTNFCWFLYKGLYHELLSASKTYILDPKTIFRVFGHEVKNKYKKRILIQGRMLKTLLRLSIPVDILYREEIDNVVIHKKLKVIIKLPLMTPYATFIINGYERIVLSQILRSPGVYFKKNNIKLKNELIRIADTSVLLSKKILILDDLHDDNSFLQQINFNQDFILSSLKYNNLISNNINIQLEVKVLKLFIKWLKNKKITFYKNLINYNFLFFNHFIKSFRTLTLIFFSRITITYIQTRIKNFLFLNFFSIFKKSFNDFLKNKIKYLKLCPSLNNKRISSKTNIIKYFFKNNYTATIIPKDGPWIYIRLKKRGKKDSLYYNYPLKNHDFIIWIQVNKLNKMDIISFLKKIGMSNLEIYHKLYHAHFFYDNKPLLIRSTSELNPYFTDSINDLDFLDIFDSSVYYLGQIGRLNINNRLNLQTDKRIINLNYNDIFGIIDKLIDLACFDSNSDDIDHLKNKRIKSLGELLQNLFKIGFYRLQDEAFEKLFMEDMECVIKLKAIDITLQEFFNSSQLSQFLDQTNPLAFLTHQRRISVFGPEGLKRDSISFSMRDIHPSQYGRICPIETTEGKNVGLVSSLTTCAKINQLGFLETPFWRVINGKVIKIGNPIYLTSDIEDSYKIAAADIKIDEKGYLTKNIITVRYKQNFVNVLPSDVDFIAVSLIQVVSISTSLIPFFEHNDANRALMGSNMQRQAIPLVISQKPIVGTGLENQIATNSGMTLKAKVGGIVDFVTANRILIKSQINKTLIYKLQKYLCSNQQTCINQRPIVWEGEQVVPGQTLADNSSIMDNELSLGRNVLVAYMPWHGYNYEDAILISERLIYDDIFTSINLEQYNLDIDIFGTYVHEKTTRTIPSVNSSELEHLDKDGVIKVGTIVQSGDILVGKIKSKTLTRNILTLWKLITGFVQFSNRDTSFRLPNGKFGKVIEAKVLHYKKTRKSEPVVKEVDISIAQIQKIQVGDKIAGRHGNKGVISKVLARQDMPFLPDGTPIDILLNPLGVPSRMNVGQLYECLLGFAGDKLDLRFKILPFDEMYGLETSRILINKKLRQASIKQNKSWIFNPYSPGKIILVDGRNGLEFENPITVGNAYMLKLIHLVDKKIHARSVGIYARDTQQPVHGKKINGGQRFGEMEVWALESYGSAFTLKELLTVKSDDIYGRRKVLFNTGFPHRISEFRIPESFKVLLEELRSLGLDINIHKLNKFYLSKNYDSKLKNDF</sequence>
<dbReference type="InterPro" id="IPR042107">
    <property type="entry name" value="DNA-dir_RNA_pol_bsu_ext_1_sf"/>
</dbReference>
<keyword evidence="2 7" id="KW-0240">DNA-directed RNA polymerase</keyword>
<evidence type="ECO:0000259" key="12">
    <source>
        <dbReference type="Pfam" id="PF04561"/>
    </source>
</evidence>
<comment type="similarity">
    <text evidence="1 7 8">Belongs to the RNA polymerase beta chain family.</text>
</comment>
<dbReference type="PROSITE" id="PS01166">
    <property type="entry name" value="RNA_POL_BETA"/>
    <property type="match status" value="1"/>
</dbReference>
<proteinExistence type="inferred from homology"/>
<evidence type="ECO:0000259" key="11">
    <source>
        <dbReference type="Pfam" id="PF04560"/>
    </source>
</evidence>
<dbReference type="InterPro" id="IPR007120">
    <property type="entry name" value="DNA-dir_RNAP_su2_dom"/>
</dbReference>
<dbReference type="Gene3D" id="3.90.1800.10">
    <property type="entry name" value="RNA polymerase alpha subunit dimerisation domain"/>
    <property type="match status" value="1"/>
</dbReference>
<dbReference type="HAMAP" id="MF_01321">
    <property type="entry name" value="RNApol_bact_RpoB"/>
    <property type="match status" value="1"/>
</dbReference>
<dbReference type="GO" id="GO:0000428">
    <property type="term" value="C:DNA-directed RNA polymerase complex"/>
    <property type="evidence" value="ECO:0007669"/>
    <property type="project" value="UniProtKB-KW"/>
</dbReference>
<dbReference type="InterPro" id="IPR014724">
    <property type="entry name" value="RNA_pol_RPB2_OB-fold"/>
</dbReference>
<dbReference type="GeneID" id="41826855"/>
<dbReference type="Pfam" id="PF04560">
    <property type="entry name" value="RNA_pol_Rpb2_7"/>
    <property type="match status" value="1"/>
</dbReference>
<evidence type="ECO:0000256" key="1">
    <source>
        <dbReference type="ARBA" id="ARBA00006835"/>
    </source>
</evidence>
<dbReference type="PANTHER" id="PTHR20856">
    <property type="entry name" value="DNA-DIRECTED RNA POLYMERASE I SUBUNIT 2"/>
    <property type="match status" value="1"/>
</dbReference>
<dbReference type="InterPro" id="IPR007642">
    <property type="entry name" value="RNA_pol_Rpb2_2"/>
</dbReference>
<comment type="subunit">
    <text evidence="9">In plastids the minimal PEP RNA polymerase catalytic core is composed of four subunits: alpha, beta, beta', and beta''. When a (nuclear-encoded) sigma factor is associated with the core the holoenzyme is formed, which can initiate transcription.</text>
</comment>
<evidence type="ECO:0000256" key="2">
    <source>
        <dbReference type="ARBA" id="ARBA00022478"/>
    </source>
</evidence>
<evidence type="ECO:0000256" key="5">
    <source>
        <dbReference type="ARBA" id="ARBA00023163"/>
    </source>
</evidence>
<dbReference type="Gene3D" id="3.90.1100.10">
    <property type="match status" value="2"/>
</dbReference>
<dbReference type="RefSeq" id="YP_009695280.1">
    <property type="nucleotide sequence ID" value="NC_044785.1"/>
</dbReference>
<dbReference type="SUPFAM" id="SSF64484">
    <property type="entry name" value="beta and beta-prime subunits of DNA dependent RNA-polymerase"/>
    <property type="match status" value="2"/>
</dbReference>
<dbReference type="InterPro" id="IPR019462">
    <property type="entry name" value="DNA-dir_RNA_pol_bsu_external_1"/>
</dbReference>
<organism evidence="15">
    <name type="scientific">Nitzschia alba</name>
    <name type="common">Marine diatom</name>
    <dbReference type="NCBI Taxonomy" id="2858"/>
    <lineage>
        <taxon>Eukaryota</taxon>
        <taxon>Sar</taxon>
        <taxon>Stramenopiles</taxon>
        <taxon>Ochrophyta</taxon>
        <taxon>Bacillariophyta</taxon>
        <taxon>Bacillariophyceae</taxon>
        <taxon>Bacillariophycidae</taxon>
        <taxon>Bacillariales</taxon>
        <taxon>Bacillariaceae</taxon>
        <taxon>Nitzschia</taxon>
    </lineage>
</organism>
<dbReference type="Gene3D" id="2.40.50.150">
    <property type="match status" value="1"/>
</dbReference>
<dbReference type="InterPro" id="IPR007121">
    <property type="entry name" value="RNA_pol_bsu_CS"/>
</dbReference>
<keyword evidence="5 7" id="KW-0804">Transcription</keyword>
<dbReference type="Pfam" id="PF10385">
    <property type="entry name" value="RNA_pol_Rpb2_45"/>
    <property type="match status" value="1"/>
</dbReference>
<dbReference type="Gene3D" id="3.90.1110.10">
    <property type="entry name" value="RNA polymerase Rpb2, domain 2"/>
    <property type="match status" value="2"/>
</dbReference>
<dbReference type="InterPro" id="IPR037033">
    <property type="entry name" value="DNA-dir_RNAP_su2_hyb_sf"/>
</dbReference>
<dbReference type="GO" id="GO:0032549">
    <property type="term" value="F:ribonucleoside binding"/>
    <property type="evidence" value="ECO:0007669"/>
    <property type="project" value="InterPro"/>
</dbReference>
<gene>
    <name evidence="7 15" type="primary">rpoB</name>
</gene>
<feature type="domain" description="RNA polymerase Rpb2" evidence="13">
    <location>
        <begin position="534"/>
        <end position="602"/>
    </location>
</feature>
<evidence type="ECO:0000256" key="8">
    <source>
        <dbReference type="RuleBase" id="RU000434"/>
    </source>
</evidence>
<protein>
    <recommendedName>
        <fullName evidence="7 9">DNA-directed RNA polymerase subunit beta</fullName>
        <shortName evidence="7">RNAP subunit beta</shortName>
        <ecNumber evidence="7 9">2.7.7.6</ecNumber>
    </recommendedName>
    <alternativeName>
        <fullName evidence="7">RNA polymerase subunit beta</fullName>
    </alternativeName>
    <alternativeName>
        <fullName evidence="7">Transcriptase subunit beta</fullName>
    </alternativeName>
</protein>
<keyword evidence="4 7" id="KW-0548">Nucleotidyltransferase</keyword>
<feature type="domain" description="DNA-directed RNA polymerase subunit 2 hybrid-binding" evidence="10">
    <location>
        <begin position="741"/>
        <end position="1138"/>
    </location>
</feature>
<evidence type="ECO:0000259" key="10">
    <source>
        <dbReference type="Pfam" id="PF00562"/>
    </source>
</evidence>
<evidence type="ECO:0000256" key="7">
    <source>
        <dbReference type="HAMAP-Rule" id="MF_01321"/>
    </source>
</evidence>
<dbReference type="CDD" id="cd00653">
    <property type="entry name" value="RNA_pol_B_RPB2"/>
    <property type="match status" value="1"/>
</dbReference>
<dbReference type="GO" id="GO:0006351">
    <property type="term" value="P:DNA-templated transcription"/>
    <property type="evidence" value="ECO:0007669"/>
    <property type="project" value="UniProtKB-UniRule"/>
</dbReference>
<dbReference type="Gene3D" id="2.30.150.10">
    <property type="entry name" value="DNA-directed RNA polymerase, beta subunit, external 1 domain"/>
    <property type="match status" value="1"/>
</dbReference>
<reference evidence="15" key="1">
    <citation type="submission" date="2019-06" db="EMBL/GenBank/DDBJ databases">
        <authorList>
            <person name="Grosvenor D.A."/>
            <person name="Keepers K.G."/>
            <person name="Pogoda C.S."/>
            <person name="Kane N.C."/>
            <person name="Kociolek J.P."/>
        </authorList>
    </citation>
    <scope>NUCLEOTIDE SEQUENCE</scope>
</reference>
<dbReference type="GO" id="GO:0003899">
    <property type="term" value="F:DNA-directed RNA polymerase activity"/>
    <property type="evidence" value="ECO:0007669"/>
    <property type="project" value="UniProtKB-UniRule"/>
</dbReference>
<evidence type="ECO:0000256" key="4">
    <source>
        <dbReference type="ARBA" id="ARBA00022695"/>
    </source>
</evidence>
<dbReference type="AlphaFoldDB" id="A0A5C0F425"/>
<dbReference type="InterPro" id="IPR037034">
    <property type="entry name" value="RNA_pol_Rpb2_2_sf"/>
</dbReference>
<dbReference type="InterPro" id="IPR007641">
    <property type="entry name" value="RNA_pol_Rpb2_7"/>
</dbReference>
<evidence type="ECO:0000256" key="9">
    <source>
        <dbReference type="RuleBase" id="RU363031"/>
    </source>
</evidence>
<dbReference type="Pfam" id="PF00562">
    <property type="entry name" value="RNA_pol_Rpb2_6"/>
    <property type="match status" value="1"/>
</dbReference>
<dbReference type="Gene3D" id="2.40.270.10">
    <property type="entry name" value="DNA-directed RNA polymerase, subunit 2, domain 6"/>
    <property type="match status" value="1"/>
</dbReference>
<dbReference type="EC" id="2.7.7.6" evidence="7 9"/>
<feature type="domain" description="RNA polymerase Rpb2" evidence="11">
    <location>
        <begin position="1141"/>
        <end position="1215"/>
    </location>
</feature>